<dbReference type="Proteomes" id="UP001329505">
    <property type="component" value="Unassembled WGS sequence"/>
</dbReference>
<dbReference type="InterPro" id="IPR053734">
    <property type="entry name" value="Phage_Head-Tail_Connect_sf"/>
</dbReference>
<accession>A0ABU7GYH2</accession>
<name>A0ABU7GYH2_9PSED</name>
<evidence type="ECO:0000313" key="2">
    <source>
        <dbReference type="EMBL" id="MEE1883351.1"/>
    </source>
</evidence>
<comment type="caution">
    <text evidence="2">The sequence shown here is derived from an EMBL/GenBank/DDBJ whole genome shotgun (WGS) entry which is preliminary data.</text>
</comment>
<evidence type="ECO:0000256" key="1">
    <source>
        <dbReference type="SAM" id="MobiDB-lite"/>
    </source>
</evidence>
<feature type="compositionally biased region" description="Polar residues" evidence="1">
    <location>
        <begin position="39"/>
        <end position="50"/>
    </location>
</feature>
<proteinExistence type="predicted"/>
<sequence>MITGGSFRERMAGLTNRILTRVGDCADLEDGSEVRGTFENPSLDPQAQGSSGSGKRLASGIDAAELDEPRFNVTHEVAARLPRGAKLTIKLLPSDGGGRYRVVRQAAAGDGMVALVLELDHERTADIL</sequence>
<reference evidence="2 3" key="1">
    <citation type="submission" date="2024-01" db="EMBL/GenBank/DDBJ databases">
        <title>Unpublished Manusciprt.</title>
        <authorList>
            <person name="Duman M."/>
            <person name="Valdes E.G."/>
            <person name="Ajmi N."/>
            <person name="Altun S."/>
            <person name="Saticioglu I.B."/>
        </authorList>
    </citation>
    <scope>NUCLEOTIDE SEQUENCE [LARGE SCALE GENOMIC DNA]</scope>
    <source>
        <strain evidence="2 3">139P</strain>
    </source>
</reference>
<evidence type="ECO:0000313" key="3">
    <source>
        <dbReference type="Proteomes" id="UP001329505"/>
    </source>
</evidence>
<dbReference type="EMBL" id="JAZDQQ010000032">
    <property type="protein sequence ID" value="MEE1883351.1"/>
    <property type="molecule type" value="Genomic_DNA"/>
</dbReference>
<keyword evidence="3" id="KW-1185">Reference proteome</keyword>
<dbReference type="RefSeq" id="WP_330126529.1">
    <property type="nucleotide sequence ID" value="NZ_JAZDQQ010000032.1"/>
</dbReference>
<protein>
    <submittedName>
        <fullName evidence="2">Uncharacterized protein</fullName>
    </submittedName>
</protein>
<gene>
    <name evidence="2" type="ORF">V0R55_24615</name>
</gene>
<organism evidence="2 3">
    <name type="scientific">Pseudomonas soli</name>
    <dbReference type="NCBI Taxonomy" id="1306993"/>
    <lineage>
        <taxon>Bacteria</taxon>
        <taxon>Pseudomonadati</taxon>
        <taxon>Pseudomonadota</taxon>
        <taxon>Gammaproteobacteria</taxon>
        <taxon>Pseudomonadales</taxon>
        <taxon>Pseudomonadaceae</taxon>
        <taxon>Pseudomonas</taxon>
    </lineage>
</organism>
<feature type="region of interest" description="Disordered" evidence="1">
    <location>
        <begin position="33"/>
        <end position="61"/>
    </location>
</feature>
<dbReference type="Gene3D" id="2.40.10.180">
    <property type="entry name" value="Phage tail proteins"/>
    <property type="match status" value="1"/>
</dbReference>